<reference evidence="1 2" key="1">
    <citation type="submission" date="2018-12" db="EMBL/GenBank/DDBJ databases">
        <title>Dyella dinghuensis sp. nov. DHOA06 and Dyella choica sp. nov. 4M-K27, isolated from forest soil.</title>
        <authorList>
            <person name="Qiu L.-H."/>
            <person name="Gao Z.-H."/>
        </authorList>
    </citation>
    <scope>NUCLEOTIDE SEQUENCE [LARGE SCALE GENOMIC DNA]</scope>
    <source>
        <strain evidence="1 2">DHOA06</strain>
    </source>
</reference>
<keyword evidence="2" id="KW-1185">Reference proteome</keyword>
<proteinExistence type="predicted"/>
<evidence type="ECO:0000313" key="1">
    <source>
        <dbReference type="EMBL" id="RUL65785.1"/>
    </source>
</evidence>
<dbReference type="RefSeq" id="WP_126672417.1">
    <property type="nucleotide sequence ID" value="NZ_RYZR01000003.1"/>
</dbReference>
<organism evidence="1 2">
    <name type="scientific">Dyella dinghuensis</name>
    <dbReference type="NCBI Taxonomy" id="1920169"/>
    <lineage>
        <taxon>Bacteria</taxon>
        <taxon>Pseudomonadati</taxon>
        <taxon>Pseudomonadota</taxon>
        <taxon>Gammaproteobacteria</taxon>
        <taxon>Lysobacterales</taxon>
        <taxon>Rhodanobacteraceae</taxon>
        <taxon>Dyella</taxon>
    </lineage>
</organism>
<dbReference type="AlphaFoldDB" id="A0A3S0RF48"/>
<protein>
    <submittedName>
        <fullName evidence="1">Uncharacterized protein</fullName>
    </submittedName>
</protein>
<gene>
    <name evidence="1" type="ORF">EKH79_03475</name>
</gene>
<dbReference type="Proteomes" id="UP000267077">
    <property type="component" value="Unassembled WGS sequence"/>
</dbReference>
<dbReference type="EMBL" id="RYZR01000003">
    <property type="protein sequence ID" value="RUL65785.1"/>
    <property type="molecule type" value="Genomic_DNA"/>
</dbReference>
<comment type="caution">
    <text evidence="1">The sequence shown here is derived from an EMBL/GenBank/DDBJ whole genome shotgun (WGS) entry which is preliminary data.</text>
</comment>
<evidence type="ECO:0000313" key="2">
    <source>
        <dbReference type="Proteomes" id="UP000267077"/>
    </source>
</evidence>
<sequence length="158" mass="15554">MLYIDPYGLAVQAVLGLGGTLNVPGTGGGVSLNLGVNFDWWNSSVYLQAQGNLGAPAAGGYFVGAGGNFEFADTAAPSTGLDSAPYWEADVGVLGGLGAFGSPDDCGNLNLGAMRGTKGGFAVGGGIYSGATNTATTVSPTLGQMMSAFNSFAPDGGI</sequence>
<name>A0A3S0RF48_9GAMM</name>
<accession>A0A3S0RF48</accession>